<dbReference type="Proteomes" id="UP000256805">
    <property type="component" value="Unassembled WGS sequence"/>
</dbReference>
<keyword evidence="3" id="KW-0804">Transcription</keyword>
<dbReference type="RefSeq" id="WP_116384311.1">
    <property type="nucleotide sequence ID" value="NZ_LS483234.1"/>
</dbReference>
<dbReference type="GO" id="GO:0000976">
    <property type="term" value="F:transcription cis-regulatory region binding"/>
    <property type="evidence" value="ECO:0007669"/>
    <property type="project" value="TreeGrafter"/>
</dbReference>
<proteinExistence type="predicted"/>
<feature type="domain" description="HTH araC/xylS-type" evidence="4">
    <location>
        <begin position="22"/>
        <end position="120"/>
    </location>
</feature>
<accession>A0A375JAL2</accession>
<evidence type="ECO:0000256" key="2">
    <source>
        <dbReference type="ARBA" id="ARBA00023125"/>
    </source>
</evidence>
<dbReference type="InterPro" id="IPR018060">
    <property type="entry name" value="HTH_AraC"/>
</dbReference>
<keyword evidence="1" id="KW-0805">Transcription regulation</keyword>
<dbReference type="PROSITE" id="PS01124">
    <property type="entry name" value="HTH_ARAC_FAMILY_2"/>
    <property type="match status" value="1"/>
</dbReference>
<dbReference type="GO" id="GO:0003700">
    <property type="term" value="F:DNA-binding transcription factor activity"/>
    <property type="evidence" value="ECO:0007669"/>
    <property type="project" value="InterPro"/>
</dbReference>
<evidence type="ECO:0000259" key="4">
    <source>
        <dbReference type="PROSITE" id="PS01124"/>
    </source>
</evidence>
<dbReference type="Pfam" id="PF12833">
    <property type="entry name" value="HTH_18"/>
    <property type="match status" value="1"/>
</dbReference>
<dbReference type="AlphaFoldDB" id="A0A375JAL2"/>
<dbReference type="SUPFAM" id="SSF46689">
    <property type="entry name" value="Homeodomain-like"/>
    <property type="match status" value="1"/>
</dbReference>
<dbReference type="PANTHER" id="PTHR47894:SF4">
    <property type="entry name" value="HTH-TYPE TRANSCRIPTIONAL REGULATOR GADX"/>
    <property type="match status" value="1"/>
</dbReference>
<evidence type="ECO:0000256" key="3">
    <source>
        <dbReference type="ARBA" id="ARBA00023163"/>
    </source>
</evidence>
<dbReference type="GO" id="GO:0005829">
    <property type="term" value="C:cytosol"/>
    <property type="evidence" value="ECO:0007669"/>
    <property type="project" value="TreeGrafter"/>
</dbReference>
<dbReference type="SMART" id="SM00342">
    <property type="entry name" value="HTH_ARAC"/>
    <property type="match status" value="1"/>
</dbReference>
<gene>
    <name evidence="5" type="ORF">CBM2634_B60047</name>
</gene>
<reference evidence="5 6" key="1">
    <citation type="submission" date="2018-01" db="EMBL/GenBank/DDBJ databases">
        <authorList>
            <person name="Gaut B.S."/>
            <person name="Morton B.R."/>
            <person name="Clegg M.T."/>
            <person name="Duvall M.R."/>
        </authorList>
    </citation>
    <scope>NUCLEOTIDE SEQUENCE [LARGE SCALE GENOMIC DNA]</scope>
    <source>
        <strain evidence="5">Cupriavidus taiwanensis cmp 52</strain>
    </source>
</reference>
<organism evidence="5 6">
    <name type="scientific">Cupriavidus taiwanensis</name>
    <dbReference type="NCBI Taxonomy" id="164546"/>
    <lineage>
        <taxon>Bacteria</taxon>
        <taxon>Pseudomonadati</taxon>
        <taxon>Pseudomonadota</taxon>
        <taxon>Betaproteobacteria</taxon>
        <taxon>Burkholderiales</taxon>
        <taxon>Burkholderiaceae</taxon>
        <taxon>Cupriavidus</taxon>
    </lineage>
</organism>
<evidence type="ECO:0000313" key="5">
    <source>
        <dbReference type="EMBL" id="SPS01631.1"/>
    </source>
</evidence>
<dbReference type="Gene3D" id="1.10.10.60">
    <property type="entry name" value="Homeodomain-like"/>
    <property type="match status" value="1"/>
</dbReference>
<evidence type="ECO:0000256" key="1">
    <source>
        <dbReference type="ARBA" id="ARBA00023015"/>
    </source>
</evidence>
<sequence>MAFHARTHLVTMLALRTDCIAVNVRRMMSRLLPQGNCSIEAVARQLGVDRRTVHRKLRSSGESYSANLSDMRMTLTLRYTANPHRPLCEVAELVGFESSSSFSRWFPKCFGCSASEWRLRHAEAGDFAAG</sequence>
<dbReference type="InterPro" id="IPR009057">
    <property type="entry name" value="Homeodomain-like_sf"/>
</dbReference>
<evidence type="ECO:0000313" key="6">
    <source>
        <dbReference type="Proteomes" id="UP000256805"/>
    </source>
</evidence>
<name>A0A375JAL2_9BURK</name>
<dbReference type="EMBL" id="OVTA01000047">
    <property type="protein sequence ID" value="SPS01631.1"/>
    <property type="molecule type" value="Genomic_DNA"/>
</dbReference>
<keyword evidence="2" id="KW-0238">DNA-binding</keyword>
<protein>
    <submittedName>
        <fullName evidence="5">Helix-turn-helix, Fis-type</fullName>
    </submittedName>
</protein>
<dbReference type="PANTHER" id="PTHR47894">
    <property type="entry name" value="HTH-TYPE TRANSCRIPTIONAL REGULATOR GADX"/>
    <property type="match status" value="1"/>
</dbReference>